<organism evidence="2">
    <name type="scientific">Oryza meridionalis</name>
    <dbReference type="NCBI Taxonomy" id="40149"/>
    <lineage>
        <taxon>Eukaryota</taxon>
        <taxon>Viridiplantae</taxon>
        <taxon>Streptophyta</taxon>
        <taxon>Embryophyta</taxon>
        <taxon>Tracheophyta</taxon>
        <taxon>Spermatophyta</taxon>
        <taxon>Magnoliopsida</taxon>
        <taxon>Liliopsida</taxon>
        <taxon>Poales</taxon>
        <taxon>Poaceae</taxon>
        <taxon>BOP clade</taxon>
        <taxon>Oryzoideae</taxon>
        <taxon>Oryzeae</taxon>
        <taxon>Oryzinae</taxon>
        <taxon>Oryza</taxon>
    </lineage>
</organism>
<name>A0A0E0C2R8_9ORYZ</name>
<accession>A0A0E0C2R8</accession>
<keyword evidence="3" id="KW-1185">Reference proteome</keyword>
<evidence type="ECO:0000313" key="3">
    <source>
        <dbReference type="Proteomes" id="UP000008021"/>
    </source>
</evidence>
<dbReference type="Gramene" id="OMERI01G16260.1">
    <property type="protein sequence ID" value="OMERI01G16260.1"/>
    <property type="gene ID" value="OMERI01G16260"/>
</dbReference>
<evidence type="ECO:0000313" key="2">
    <source>
        <dbReference type="EnsemblPlants" id="OMERI01G16260.1"/>
    </source>
</evidence>
<reference evidence="2" key="1">
    <citation type="submission" date="2015-04" db="UniProtKB">
        <authorList>
            <consortium name="EnsemblPlants"/>
        </authorList>
    </citation>
    <scope>IDENTIFICATION</scope>
</reference>
<dbReference type="HOGENOM" id="CLU_2546402_0_0_1"/>
<proteinExistence type="predicted"/>
<dbReference type="AlphaFoldDB" id="A0A0E0C2R8"/>
<reference evidence="2" key="2">
    <citation type="submission" date="2018-05" db="EMBL/GenBank/DDBJ databases">
        <title>OmerRS3 (Oryza meridionalis Reference Sequence Version 3).</title>
        <authorList>
            <person name="Zhang J."/>
            <person name="Kudrna D."/>
            <person name="Lee S."/>
            <person name="Talag J."/>
            <person name="Welchert J."/>
            <person name="Wing R.A."/>
        </authorList>
    </citation>
    <scope>NUCLEOTIDE SEQUENCE [LARGE SCALE GENOMIC DNA]</scope>
    <source>
        <strain evidence="2">cv. OR44</strain>
    </source>
</reference>
<dbReference type="EnsemblPlants" id="OMERI01G16260.1">
    <property type="protein sequence ID" value="OMERI01G16260.1"/>
    <property type="gene ID" value="OMERI01G16260"/>
</dbReference>
<sequence>MTVAQNQPHTNPLPIVSISLSLSIPLPSPHALLPSFLLRFFRRHFTSPSSLPRRRGLLPPSLPPRPATPGLILEPPRGRSVPG</sequence>
<feature type="region of interest" description="Disordered" evidence="1">
    <location>
        <begin position="47"/>
        <end position="83"/>
    </location>
</feature>
<evidence type="ECO:0000256" key="1">
    <source>
        <dbReference type="SAM" id="MobiDB-lite"/>
    </source>
</evidence>
<protein>
    <submittedName>
        <fullName evidence="2">Uncharacterized protein</fullName>
    </submittedName>
</protein>
<dbReference type="Proteomes" id="UP000008021">
    <property type="component" value="Chromosome 1"/>
</dbReference>